<organism evidence="10 11">
    <name type="scientific">Vavraia culicis (isolate floridensis)</name>
    <name type="common">Microsporidian parasite</name>
    <dbReference type="NCBI Taxonomy" id="948595"/>
    <lineage>
        <taxon>Eukaryota</taxon>
        <taxon>Fungi</taxon>
        <taxon>Fungi incertae sedis</taxon>
        <taxon>Microsporidia</taxon>
        <taxon>Pleistophoridae</taxon>
        <taxon>Vavraia</taxon>
    </lineage>
</organism>
<dbReference type="Proteomes" id="UP000011081">
    <property type="component" value="Unassembled WGS sequence"/>
</dbReference>
<evidence type="ECO:0000256" key="6">
    <source>
        <dbReference type="PROSITE-ProRule" id="PRU00552"/>
    </source>
</evidence>
<feature type="short sequence motif" description="Q motif" evidence="6">
    <location>
        <begin position="81"/>
        <end position="109"/>
    </location>
</feature>
<dbReference type="InterPro" id="IPR014014">
    <property type="entry name" value="RNA_helicase_DEAD_Q_motif"/>
</dbReference>
<evidence type="ECO:0000313" key="10">
    <source>
        <dbReference type="EMBL" id="ELA48501.1"/>
    </source>
</evidence>
<feature type="domain" description="Helicase ATP-binding" evidence="7">
    <location>
        <begin position="112"/>
        <end position="259"/>
    </location>
</feature>
<dbReference type="PANTHER" id="PTHR47958">
    <property type="entry name" value="ATP-DEPENDENT RNA HELICASE DBP3"/>
    <property type="match status" value="1"/>
</dbReference>
<keyword evidence="11" id="KW-1185">Reference proteome</keyword>
<name>L2GXV3_VAVCU</name>
<evidence type="ECO:0000259" key="8">
    <source>
        <dbReference type="PROSITE" id="PS51194"/>
    </source>
</evidence>
<dbReference type="PROSITE" id="PS51192">
    <property type="entry name" value="HELICASE_ATP_BIND_1"/>
    <property type="match status" value="1"/>
</dbReference>
<evidence type="ECO:0000259" key="7">
    <source>
        <dbReference type="PROSITE" id="PS51192"/>
    </source>
</evidence>
<dbReference type="SUPFAM" id="SSF52540">
    <property type="entry name" value="P-loop containing nucleoside triphosphate hydrolases"/>
    <property type="match status" value="1"/>
</dbReference>
<dbReference type="PROSITE" id="PS51194">
    <property type="entry name" value="HELICASE_CTER"/>
    <property type="match status" value="1"/>
</dbReference>
<dbReference type="PROSITE" id="PS51195">
    <property type="entry name" value="Q_MOTIF"/>
    <property type="match status" value="1"/>
</dbReference>
<evidence type="ECO:0000256" key="2">
    <source>
        <dbReference type="ARBA" id="ARBA00022741"/>
    </source>
</evidence>
<dbReference type="Gene3D" id="3.40.50.300">
    <property type="entry name" value="P-loop containing nucleotide triphosphate hydrolases"/>
    <property type="match status" value="2"/>
</dbReference>
<keyword evidence="4" id="KW-0347">Helicase</keyword>
<dbReference type="Pfam" id="PF00270">
    <property type="entry name" value="DEAD"/>
    <property type="match status" value="1"/>
</dbReference>
<dbReference type="OrthoDB" id="10265785at2759"/>
<dbReference type="GO" id="GO:0003676">
    <property type="term" value="F:nucleic acid binding"/>
    <property type="evidence" value="ECO:0007669"/>
    <property type="project" value="InterPro"/>
</dbReference>
<dbReference type="EMBL" id="GL877404">
    <property type="protein sequence ID" value="ELA48501.1"/>
    <property type="molecule type" value="Genomic_DNA"/>
</dbReference>
<dbReference type="InterPro" id="IPR027417">
    <property type="entry name" value="P-loop_NTPase"/>
</dbReference>
<dbReference type="GO" id="GO:0005524">
    <property type="term" value="F:ATP binding"/>
    <property type="evidence" value="ECO:0007669"/>
    <property type="project" value="UniProtKB-KW"/>
</dbReference>
<dbReference type="CDD" id="cd18787">
    <property type="entry name" value="SF2_C_DEAD"/>
    <property type="match status" value="1"/>
</dbReference>
<protein>
    <recommendedName>
        <fullName evidence="1">RNA helicase</fullName>
        <ecNumber evidence="1">3.6.4.13</ecNumber>
    </recommendedName>
</protein>
<evidence type="ECO:0000256" key="1">
    <source>
        <dbReference type="ARBA" id="ARBA00012552"/>
    </source>
</evidence>
<dbReference type="HOGENOM" id="CLU_003041_1_3_1"/>
<dbReference type="SMART" id="SM00487">
    <property type="entry name" value="DEXDc"/>
    <property type="match status" value="1"/>
</dbReference>
<accession>L2GXV3</accession>
<sequence length="465" mass="53270">MRDSFDTFYDEIENRLRKEGKLTIRNANDTKSDGANESLRLNNRKWFIRTYSLAEMRACRLTHKIILESVHVADIERFLLKSFDDVHLNLDTHNKMRELNINQPTPIQMQVIPLVLSGYNVFGQSTTGTGKTLCFALPLIMMKLGRDPSFNGAVILVPTRELCQQIKSFLEHFVGVKSVFGGMTTKAGKPRCSKGANGEIYVATPGKLLQQLEKNNFVRDFSHLILDETDKMTSMEFIRNIRAVVEKIRDPRFCVLAATYFDSLQFRNLIKVDVSVFIGNKNAANEHVTQVIKLVDEKFAFVKEMIEKNVLIFVNSKDGADELTMKLRNLFRYEYRTGYSNVSCSDWKRTAIVESLHAGKEQIDRNSIIERFNGGFIDILICTSLLSRGIDFKVDCVINYDCPHTVDDYIHRVGRTGRMRYGIPRNGMAYTLLEKSDRQYALNLYGFWMKSGVKLDDSILALVNE</sequence>
<dbReference type="GeneID" id="19878001"/>
<dbReference type="EC" id="3.6.4.13" evidence="1"/>
<dbReference type="InterPro" id="IPR044742">
    <property type="entry name" value="DEAD/DEAH_RhlB"/>
</dbReference>
<evidence type="ECO:0000256" key="5">
    <source>
        <dbReference type="ARBA" id="ARBA00022840"/>
    </source>
</evidence>
<dbReference type="CDD" id="cd00268">
    <property type="entry name" value="DEADc"/>
    <property type="match status" value="1"/>
</dbReference>
<feature type="domain" description="DEAD-box RNA helicase Q" evidence="9">
    <location>
        <begin position="81"/>
        <end position="109"/>
    </location>
</feature>
<dbReference type="InterPro" id="IPR011545">
    <property type="entry name" value="DEAD/DEAH_box_helicase_dom"/>
</dbReference>
<dbReference type="GO" id="GO:0016787">
    <property type="term" value="F:hydrolase activity"/>
    <property type="evidence" value="ECO:0007669"/>
    <property type="project" value="UniProtKB-KW"/>
</dbReference>
<evidence type="ECO:0000256" key="4">
    <source>
        <dbReference type="ARBA" id="ARBA00022806"/>
    </source>
</evidence>
<dbReference type="RefSeq" id="XP_008073130.1">
    <property type="nucleotide sequence ID" value="XM_008074939.1"/>
</dbReference>
<dbReference type="STRING" id="948595.L2GXV3"/>
<dbReference type="Pfam" id="PF00271">
    <property type="entry name" value="Helicase_C"/>
    <property type="match status" value="1"/>
</dbReference>
<keyword evidence="3" id="KW-0378">Hydrolase</keyword>
<keyword evidence="5" id="KW-0067">ATP-binding</keyword>
<proteinExistence type="predicted"/>
<dbReference type="InterPro" id="IPR014001">
    <property type="entry name" value="Helicase_ATP-bd"/>
</dbReference>
<gene>
    <name evidence="10" type="ORF">VCUG_00110</name>
</gene>
<evidence type="ECO:0000313" key="11">
    <source>
        <dbReference type="Proteomes" id="UP000011081"/>
    </source>
</evidence>
<dbReference type="InParanoid" id="L2GXV3"/>
<evidence type="ECO:0000256" key="3">
    <source>
        <dbReference type="ARBA" id="ARBA00022801"/>
    </source>
</evidence>
<dbReference type="InterPro" id="IPR001650">
    <property type="entry name" value="Helicase_C-like"/>
</dbReference>
<dbReference type="VEuPathDB" id="MicrosporidiaDB:VCUG_00110"/>
<reference evidence="11" key="1">
    <citation type="submission" date="2011-03" db="EMBL/GenBank/DDBJ databases">
        <title>The genome sequence of Vavraia culicis strain floridensis.</title>
        <authorList>
            <consortium name="The Broad Institute Genome Sequencing Platform"/>
            <person name="Cuomo C."/>
            <person name="Becnel J."/>
            <person name="Sanscrainte N."/>
            <person name="Young S.K."/>
            <person name="Zeng Q."/>
            <person name="Gargeya S."/>
            <person name="Fitzgerald M."/>
            <person name="Haas B."/>
            <person name="Abouelleil A."/>
            <person name="Alvarado L."/>
            <person name="Arachchi H.M."/>
            <person name="Berlin A."/>
            <person name="Chapman S.B."/>
            <person name="Gearin G."/>
            <person name="Goldberg J."/>
            <person name="Griggs A."/>
            <person name="Gujja S."/>
            <person name="Hansen M."/>
            <person name="Heiman D."/>
            <person name="Howarth C."/>
            <person name="Larimer J."/>
            <person name="Lui A."/>
            <person name="MacDonald P.J.P."/>
            <person name="McCowen C."/>
            <person name="Montmayeur A."/>
            <person name="Murphy C."/>
            <person name="Neiman D."/>
            <person name="Pearson M."/>
            <person name="Priest M."/>
            <person name="Roberts A."/>
            <person name="Saif S."/>
            <person name="Shea T."/>
            <person name="Sisk P."/>
            <person name="Stolte C."/>
            <person name="Sykes S."/>
            <person name="Wortman J."/>
            <person name="Nusbaum C."/>
            <person name="Birren B."/>
        </authorList>
    </citation>
    <scope>NUCLEOTIDE SEQUENCE [LARGE SCALE GENOMIC DNA]</scope>
    <source>
        <strain evidence="11">floridensis</strain>
    </source>
</reference>
<keyword evidence="2" id="KW-0547">Nucleotide-binding</keyword>
<feature type="domain" description="Helicase C-terminal" evidence="8">
    <location>
        <begin position="294"/>
        <end position="465"/>
    </location>
</feature>
<dbReference type="GO" id="GO:0003724">
    <property type="term" value="F:RNA helicase activity"/>
    <property type="evidence" value="ECO:0007669"/>
    <property type="project" value="UniProtKB-EC"/>
</dbReference>
<dbReference type="OMA" id="GYIHEYL"/>
<dbReference type="AlphaFoldDB" id="L2GXV3"/>
<evidence type="ECO:0000259" key="9">
    <source>
        <dbReference type="PROSITE" id="PS51195"/>
    </source>
</evidence>
<dbReference type="SMART" id="SM00490">
    <property type="entry name" value="HELICc"/>
    <property type="match status" value="1"/>
</dbReference>